<dbReference type="AlphaFoldDB" id="A0A5J5F0W9"/>
<dbReference type="PANTHER" id="PTHR23509:SF6">
    <property type="entry name" value="PHOSPHOLIPASE C1020.13C-RELATED"/>
    <property type="match status" value="1"/>
</dbReference>
<dbReference type="GO" id="GO:0004620">
    <property type="term" value="F:phospholipase activity"/>
    <property type="evidence" value="ECO:0007669"/>
    <property type="project" value="TreeGrafter"/>
</dbReference>
<dbReference type="PROSITE" id="PS51043">
    <property type="entry name" value="DDHD"/>
    <property type="match status" value="1"/>
</dbReference>
<dbReference type="EMBL" id="VXIS01000062">
    <property type="protein sequence ID" value="KAA8908986.1"/>
    <property type="molecule type" value="Genomic_DNA"/>
</dbReference>
<comment type="caution">
    <text evidence="3">The sequence shown here is derived from an EMBL/GenBank/DDBJ whole genome shotgun (WGS) entry which is preliminary data.</text>
</comment>
<dbReference type="SMART" id="SM01127">
    <property type="entry name" value="DDHD"/>
    <property type="match status" value="1"/>
</dbReference>
<dbReference type="PANTHER" id="PTHR23509">
    <property type="entry name" value="PA-PL1 PHOSPHOLIPASE FAMILY"/>
    <property type="match status" value="1"/>
</dbReference>
<feature type="region of interest" description="Disordered" evidence="1">
    <location>
        <begin position="673"/>
        <end position="697"/>
    </location>
</feature>
<evidence type="ECO:0000256" key="1">
    <source>
        <dbReference type="SAM" id="MobiDB-lite"/>
    </source>
</evidence>
<dbReference type="GO" id="GO:0046872">
    <property type="term" value="F:metal ion binding"/>
    <property type="evidence" value="ECO:0007669"/>
    <property type="project" value="InterPro"/>
</dbReference>
<name>A0A5J5F0W9_9PEZI</name>
<evidence type="ECO:0000313" key="4">
    <source>
        <dbReference type="Proteomes" id="UP000326924"/>
    </source>
</evidence>
<feature type="region of interest" description="Disordered" evidence="1">
    <location>
        <begin position="61"/>
        <end position="157"/>
    </location>
</feature>
<keyword evidence="4" id="KW-1185">Reference proteome</keyword>
<feature type="region of interest" description="Disordered" evidence="1">
    <location>
        <begin position="421"/>
        <end position="444"/>
    </location>
</feature>
<protein>
    <submittedName>
        <fullName evidence="3">DDHD domain protein</fullName>
    </submittedName>
</protein>
<dbReference type="Pfam" id="PF02862">
    <property type="entry name" value="DDHD"/>
    <property type="match status" value="2"/>
</dbReference>
<accession>A0A5J5F0W9</accession>
<feature type="region of interest" description="Disordered" evidence="1">
    <location>
        <begin position="26"/>
        <end position="47"/>
    </location>
</feature>
<dbReference type="InterPro" id="IPR058055">
    <property type="entry name" value="PA-PLA1"/>
</dbReference>
<feature type="compositionally biased region" description="Basic and acidic residues" evidence="1">
    <location>
        <begin position="61"/>
        <end position="72"/>
    </location>
</feature>
<feature type="compositionally biased region" description="Polar residues" evidence="1">
    <location>
        <begin position="73"/>
        <end position="86"/>
    </location>
</feature>
<feature type="region of interest" description="Disordered" evidence="1">
    <location>
        <begin position="185"/>
        <end position="220"/>
    </location>
</feature>
<sequence length="924" mass="102700">MDHIPAPPPPLHAYWFYTSSLALDDPLSPLPTTAAQNTKQPPRPFAKYDSTALEAAYQDLLREHNARDKENSNKTTPKTSSRSGSPTRERIKRMESSLSKEAALEGHPVWNSEDDELQLRDEITSTTAPESSPIDRRSTVFSGSRFAPSSAPTAGSNVSSFTACIETNAANMATTRNPFIRSLSLSRAATMPQNTSANSSRRSSMTGKKPPSSPAPPVEQKEIPVGIQRLHKVLLPSFIMTPIYWSPLQDVSSVVRGTWFYKDTMLPVETEIANRLETGWEEVHAWTEEWELELASAVEVGREGEEKVRWQLWDKSSISVPNSRPGSSGVLIDGAMLESATMPTSATKTVPATSSINDPTSRAKPNEWDWVLFANGKDAYICRDSMLSFGQKRPLANIRRGKTVGTHVVRGFSETEWLKLHPPRKRPQQTTAKSRSSSATISPVPRNVVEKNARGYPISPGVVRDPPPTTVHNEFQAGGDVGGFTQQTEEGLGLGENEEQRGKVTDLFLVIHGIGQKLSERVESFHFTHYINAFRRTLNQELRSEAVRPLLREGVGVMVLPVNWRHNLTFEGIEESFSEDADSESKTTFTLNDITPMGIPAVRNLIGDVMLDIPYYLSHHKEKMVKAVICEANRVYRLWCKNNPGFEKEGRVHIIAHSLGTALAMDILSKQPTHTVYDPTPPPPQSSGSGRGKRRNKESAIIQDEHFDFDTTNIFFCGSPAGFFLLLNRSGLLPRKGRRKPGSFGEDKEPGVAGEAGRLGCMAVDNVYNVLHFSDPIAYRLNPTVDTEYAATLKTAFVPSTSVSFFDAISSTLRSVLPTSAAPDQHPTFTRLPSNIELETHDFSREELAEKRLYLLNDNGQLDWYLNISNPLENQYLNMLGAHSSYLASRDFARMLVVEVGRPVGRKGTLRAMRVQKKRGFLFK</sequence>
<feature type="domain" description="DDHD" evidence="2">
    <location>
        <begin position="707"/>
        <end position="902"/>
    </location>
</feature>
<proteinExistence type="predicted"/>
<dbReference type="OrthoDB" id="69269at2759"/>
<dbReference type="GO" id="GO:0005737">
    <property type="term" value="C:cytoplasm"/>
    <property type="evidence" value="ECO:0007669"/>
    <property type="project" value="TreeGrafter"/>
</dbReference>
<evidence type="ECO:0000259" key="2">
    <source>
        <dbReference type="PROSITE" id="PS51043"/>
    </source>
</evidence>
<dbReference type="Proteomes" id="UP000326924">
    <property type="component" value="Unassembled WGS sequence"/>
</dbReference>
<feature type="compositionally biased region" description="Polar residues" evidence="1">
    <location>
        <begin position="428"/>
        <end position="441"/>
    </location>
</feature>
<feature type="compositionally biased region" description="Polar residues" evidence="1">
    <location>
        <begin position="185"/>
        <end position="206"/>
    </location>
</feature>
<organism evidence="3 4">
    <name type="scientific">Sphaerosporella brunnea</name>
    <dbReference type="NCBI Taxonomy" id="1250544"/>
    <lineage>
        <taxon>Eukaryota</taxon>
        <taxon>Fungi</taxon>
        <taxon>Dikarya</taxon>
        <taxon>Ascomycota</taxon>
        <taxon>Pezizomycotina</taxon>
        <taxon>Pezizomycetes</taxon>
        <taxon>Pezizales</taxon>
        <taxon>Pyronemataceae</taxon>
        <taxon>Sphaerosporella</taxon>
    </lineage>
</organism>
<reference evidence="3 4" key="1">
    <citation type="submission" date="2019-09" db="EMBL/GenBank/DDBJ databases">
        <title>Draft genome of the ectomycorrhizal ascomycete Sphaerosporella brunnea.</title>
        <authorList>
            <consortium name="DOE Joint Genome Institute"/>
            <person name="Benucci G.M."/>
            <person name="Marozzi G."/>
            <person name="Antonielli L."/>
            <person name="Sanchez S."/>
            <person name="Marco P."/>
            <person name="Wang X."/>
            <person name="Falini L.B."/>
            <person name="Barry K."/>
            <person name="Haridas S."/>
            <person name="Lipzen A."/>
            <person name="Labutti K."/>
            <person name="Grigoriev I.V."/>
            <person name="Murat C."/>
            <person name="Martin F."/>
            <person name="Albertini E."/>
            <person name="Donnini D."/>
            <person name="Bonito G."/>
        </authorList>
    </citation>
    <scope>NUCLEOTIDE SEQUENCE [LARGE SCALE GENOMIC DNA]</scope>
    <source>
        <strain evidence="3 4">Sb_GMNB300</strain>
    </source>
</reference>
<gene>
    <name evidence="3" type="ORF">FN846DRAFT_636517</name>
</gene>
<dbReference type="InParanoid" id="A0A5J5F0W9"/>
<evidence type="ECO:0000313" key="3">
    <source>
        <dbReference type="EMBL" id="KAA8908986.1"/>
    </source>
</evidence>
<dbReference type="InterPro" id="IPR004177">
    <property type="entry name" value="DDHD_dom"/>
</dbReference>